<dbReference type="HAMAP" id="MF_00758">
    <property type="entry name" value="UPF0301"/>
    <property type="match status" value="1"/>
</dbReference>
<evidence type="ECO:0000256" key="1">
    <source>
        <dbReference type="ARBA" id="ARBA00009600"/>
    </source>
</evidence>
<dbReference type="EMBL" id="CP036455">
    <property type="protein sequence ID" value="QBI52890.1"/>
    <property type="molecule type" value="Genomic_DNA"/>
</dbReference>
<accession>A0A4P6PYU5</accession>
<keyword evidence="4" id="KW-1185">Reference proteome</keyword>
<evidence type="ECO:0000256" key="2">
    <source>
        <dbReference type="HAMAP-Rule" id="MF_00758"/>
    </source>
</evidence>
<name>A0A4P6PYU5_9ACTN</name>
<dbReference type="Proteomes" id="UP000292235">
    <property type="component" value="Chromosome"/>
</dbReference>
<dbReference type="OrthoDB" id="9807486at2"/>
<dbReference type="PANTHER" id="PTHR30327">
    <property type="entry name" value="UNCHARACTERIZED PROTEIN YQGE"/>
    <property type="match status" value="1"/>
</dbReference>
<protein>
    <recommendedName>
        <fullName evidence="2">UPF0301 protein EKD16_05420</fullName>
    </recommendedName>
</protein>
<dbReference type="Gene3D" id="3.40.1740.10">
    <property type="entry name" value="VC0467-like"/>
    <property type="match status" value="1"/>
</dbReference>
<dbReference type="GO" id="GO:0005829">
    <property type="term" value="C:cytosol"/>
    <property type="evidence" value="ECO:0007669"/>
    <property type="project" value="TreeGrafter"/>
</dbReference>
<gene>
    <name evidence="3" type="ORF">EKD16_05420</name>
</gene>
<dbReference type="RefSeq" id="WP_131097358.1">
    <property type="nucleotide sequence ID" value="NZ_CP036455.1"/>
</dbReference>
<comment type="similarity">
    <text evidence="1 2">Belongs to the UPF0301 (AlgH) family.</text>
</comment>
<organism evidence="3 4">
    <name type="scientific">Streptomonospora litoralis</name>
    <dbReference type="NCBI Taxonomy" id="2498135"/>
    <lineage>
        <taxon>Bacteria</taxon>
        <taxon>Bacillati</taxon>
        <taxon>Actinomycetota</taxon>
        <taxon>Actinomycetes</taxon>
        <taxon>Streptosporangiales</taxon>
        <taxon>Nocardiopsidaceae</taxon>
        <taxon>Streptomonospora</taxon>
    </lineage>
</organism>
<proteinExistence type="inferred from homology"/>
<dbReference type="AlphaFoldDB" id="A0A4P6PYU5"/>
<dbReference type="NCBIfam" id="NF001270">
    <property type="entry name" value="PRK00228.2-2"/>
    <property type="match status" value="1"/>
</dbReference>
<dbReference type="PANTHER" id="PTHR30327:SF1">
    <property type="entry name" value="UPF0301 PROTEIN YQGE"/>
    <property type="match status" value="1"/>
</dbReference>
<evidence type="ECO:0000313" key="3">
    <source>
        <dbReference type="EMBL" id="QBI52890.1"/>
    </source>
</evidence>
<dbReference type="InterPro" id="IPR003774">
    <property type="entry name" value="AlgH-like"/>
</dbReference>
<dbReference type="SUPFAM" id="SSF143456">
    <property type="entry name" value="VC0467-like"/>
    <property type="match status" value="1"/>
</dbReference>
<reference evidence="3 4" key="1">
    <citation type="submission" date="2019-02" db="EMBL/GenBank/DDBJ databases">
        <authorList>
            <person name="Khodamoradi S."/>
            <person name="Hahnke R.L."/>
            <person name="Kaempfer P."/>
            <person name="Schumann P."/>
            <person name="Rohde M."/>
            <person name="Steinert M."/>
            <person name="Luzhetskyy A."/>
            <person name="Wink J."/>
            <person name="Ruckert C."/>
        </authorList>
    </citation>
    <scope>NUCLEOTIDE SEQUENCE [LARGE SCALE GENOMIC DNA]</scope>
    <source>
        <strain evidence="3 4">M2</strain>
    </source>
</reference>
<dbReference type="KEGG" id="strr:EKD16_05420"/>
<sequence length="195" mass="20361">MEEPTLTGSLLVATPLLEDPNFRRAVVFVVDDEPDEGTLGVIVNRPLELAVGEVLVDWSGFATEPAVMFSGGPVGTGAGLALGMPGGGDSPLGWRPLEGAPHEGSRVDGLGVVDLDTPPEILGEALGRFRVFAGYAGWGAGQLAGEIDEGAWYVVPAVAEDVFSPDPGSLWPRVLRRQGGDLALVSTYPDDPTRN</sequence>
<dbReference type="Pfam" id="PF02622">
    <property type="entry name" value="DUF179"/>
    <property type="match status" value="1"/>
</dbReference>
<evidence type="ECO:0000313" key="4">
    <source>
        <dbReference type="Proteomes" id="UP000292235"/>
    </source>
</evidence>